<keyword evidence="4" id="KW-0489">Methyltransferase</keyword>
<protein>
    <submittedName>
        <fullName evidence="4">Methyltransferase domain-containing protein</fullName>
    </submittedName>
</protein>
<evidence type="ECO:0000313" key="5">
    <source>
        <dbReference type="Proteomes" id="UP000431080"/>
    </source>
</evidence>
<dbReference type="Gene3D" id="3.40.50.150">
    <property type="entry name" value="Vaccinia Virus protein VP39"/>
    <property type="match status" value="1"/>
</dbReference>
<keyword evidence="1 4" id="KW-0808">Transferase</keyword>
<evidence type="ECO:0000256" key="2">
    <source>
        <dbReference type="SAM" id="MobiDB-lite"/>
    </source>
</evidence>
<dbReference type="InterPro" id="IPR029063">
    <property type="entry name" value="SAM-dependent_MTases_sf"/>
</dbReference>
<gene>
    <name evidence="4" type="ORF">GE115_00305</name>
</gene>
<evidence type="ECO:0000313" key="4">
    <source>
        <dbReference type="EMBL" id="MRG58323.1"/>
    </source>
</evidence>
<organism evidence="4 5">
    <name type="scientific">Agromyces agglutinans</name>
    <dbReference type="NCBI Taxonomy" id="2662258"/>
    <lineage>
        <taxon>Bacteria</taxon>
        <taxon>Bacillati</taxon>
        <taxon>Actinomycetota</taxon>
        <taxon>Actinomycetes</taxon>
        <taxon>Micrococcales</taxon>
        <taxon>Microbacteriaceae</taxon>
        <taxon>Agromyces</taxon>
    </lineage>
</organism>
<dbReference type="GO" id="GO:0032259">
    <property type="term" value="P:methylation"/>
    <property type="evidence" value="ECO:0007669"/>
    <property type="project" value="UniProtKB-KW"/>
</dbReference>
<dbReference type="InterPro" id="IPR041698">
    <property type="entry name" value="Methyltransf_25"/>
</dbReference>
<accession>A0A6I2F8J8</accession>
<proteinExistence type="predicted"/>
<dbReference type="GO" id="GO:0008168">
    <property type="term" value="F:methyltransferase activity"/>
    <property type="evidence" value="ECO:0007669"/>
    <property type="project" value="UniProtKB-KW"/>
</dbReference>
<evidence type="ECO:0000256" key="1">
    <source>
        <dbReference type="ARBA" id="ARBA00022679"/>
    </source>
</evidence>
<feature type="compositionally biased region" description="Basic residues" evidence="2">
    <location>
        <begin position="1"/>
        <end position="12"/>
    </location>
</feature>
<keyword evidence="5" id="KW-1185">Reference proteome</keyword>
<dbReference type="EMBL" id="WJIF01000001">
    <property type="protein sequence ID" value="MRG58323.1"/>
    <property type="molecule type" value="Genomic_DNA"/>
</dbReference>
<name>A0A6I2F8J8_9MICO</name>
<dbReference type="PANTHER" id="PTHR43861">
    <property type="entry name" value="TRANS-ACONITATE 2-METHYLTRANSFERASE-RELATED"/>
    <property type="match status" value="1"/>
</dbReference>
<dbReference type="AlphaFoldDB" id="A0A6I2F8J8"/>
<comment type="caution">
    <text evidence="4">The sequence shown here is derived from an EMBL/GenBank/DDBJ whole genome shotgun (WGS) entry which is preliminary data.</text>
</comment>
<feature type="domain" description="Methyltransferase" evidence="3">
    <location>
        <begin position="83"/>
        <end position="173"/>
    </location>
</feature>
<dbReference type="CDD" id="cd02440">
    <property type="entry name" value="AdoMet_MTases"/>
    <property type="match status" value="1"/>
</dbReference>
<evidence type="ECO:0000259" key="3">
    <source>
        <dbReference type="Pfam" id="PF13649"/>
    </source>
</evidence>
<reference evidence="4 5" key="1">
    <citation type="submission" date="2019-10" db="EMBL/GenBank/DDBJ databases">
        <authorList>
            <person name="Nie G."/>
            <person name="Ming H."/>
            <person name="Yi B."/>
        </authorList>
    </citation>
    <scope>NUCLEOTIDE SEQUENCE [LARGE SCALE GENOMIC DNA]</scope>
    <source>
        <strain evidence="4 5">CFH 90414</strain>
    </source>
</reference>
<dbReference type="SUPFAM" id="SSF53335">
    <property type="entry name" value="S-adenosyl-L-methionine-dependent methyltransferases"/>
    <property type="match status" value="1"/>
</dbReference>
<sequence length="237" mass="25547">MRCAARRGRPRGHGFTSLPPRGPTYGAGNASAPPRLLSVISEVGDAYSQRALEYIDLFGTMEAVHPSDRQLVSTWASGVDGPVIDAGCGPGQWTDFLAGIGLTVRGVDQVPEFIERARREYPDVEFEVGALEHLGCDSETLGGVLSWYSLIHHDPAAISEPLAEFHRSLAAGGTLLVGFFEGPAVEPFDHAVIRAYRWSVEALGEELRAAGFDVLESHVRKTVGQRAQAAILARRAD</sequence>
<feature type="region of interest" description="Disordered" evidence="2">
    <location>
        <begin position="1"/>
        <end position="29"/>
    </location>
</feature>
<dbReference type="Pfam" id="PF13649">
    <property type="entry name" value="Methyltransf_25"/>
    <property type="match status" value="1"/>
</dbReference>
<dbReference type="Proteomes" id="UP000431080">
    <property type="component" value="Unassembled WGS sequence"/>
</dbReference>